<feature type="compositionally biased region" description="Polar residues" evidence="7">
    <location>
        <begin position="1042"/>
        <end position="1054"/>
    </location>
</feature>
<comment type="similarity">
    <text evidence="5">Belongs to the ThrE exporter (TC 2.A.79) family.</text>
</comment>
<feature type="compositionally biased region" description="Low complexity" evidence="7">
    <location>
        <begin position="9"/>
        <end position="19"/>
    </location>
</feature>
<name>A0ABQ8V1N4_9AGAR</name>
<dbReference type="EMBL" id="JANVFT010000095">
    <property type="protein sequence ID" value="KAJ4469619.1"/>
    <property type="molecule type" value="Genomic_DNA"/>
</dbReference>
<keyword evidence="6" id="KW-0175">Coiled coil</keyword>
<keyword evidence="2 8" id="KW-0812">Transmembrane</keyword>
<feature type="transmembrane region" description="Helical" evidence="8">
    <location>
        <begin position="1327"/>
        <end position="1345"/>
    </location>
</feature>
<keyword evidence="3 8" id="KW-1133">Transmembrane helix</keyword>
<comment type="caution">
    <text evidence="11">The sequence shown here is derived from an EMBL/GenBank/DDBJ whole genome shotgun (WGS) entry which is preliminary data.</text>
</comment>
<dbReference type="InterPro" id="IPR010619">
    <property type="entry name" value="ThrE-like_N"/>
</dbReference>
<feature type="region of interest" description="Disordered" evidence="7">
    <location>
        <begin position="1"/>
        <end position="218"/>
    </location>
</feature>
<feature type="transmembrane region" description="Helical" evidence="8">
    <location>
        <begin position="1409"/>
        <end position="1429"/>
    </location>
</feature>
<feature type="region of interest" description="Disordered" evidence="7">
    <location>
        <begin position="1063"/>
        <end position="1089"/>
    </location>
</feature>
<evidence type="ECO:0000256" key="4">
    <source>
        <dbReference type="ARBA" id="ARBA00023136"/>
    </source>
</evidence>
<dbReference type="PANTHER" id="PTHR31082">
    <property type="entry name" value="PHEROMONE-REGULATED MEMBRANE PROTEIN 10"/>
    <property type="match status" value="1"/>
</dbReference>
<feature type="compositionally biased region" description="Low complexity" evidence="7">
    <location>
        <begin position="229"/>
        <end position="238"/>
    </location>
</feature>
<dbReference type="Pfam" id="PF12821">
    <property type="entry name" value="ThrE_2"/>
    <property type="match status" value="1"/>
</dbReference>
<dbReference type="PANTHER" id="PTHR31082:SF4">
    <property type="entry name" value="PHEROMONE-REGULATED MEMBRANE PROTEIN 10"/>
    <property type="match status" value="1"/>
</dbReference>
<feature type="transmembrane region" description="Helical" evidence="8">
    <location>
        <begin position="1266"/>
        <end position="1285"/>
    </location>
</feature>
<organism evidence="11 12">
    <name type="scientific">Lentinula lateritia</name>
    <dbReference type="NCBI Taxonomy" id="40482"/>
    <lineage>
        <taxon>Eukaryota</taxon>
        <taxon>Fungi</taxon>
        <taxon>Dikarya</taxon>
        <taxon>Basidiomycota</taxon>
        <taxon>Agaricomycotina</taxon>
        <taxon>Agaricomycetes</taxon>
        <taxon>Agaricomycetidae</taxon>
        <taxon>Agaricales</taxon>
        <taxon>Marasmiineae</taxon>
        <taxon>Omphalotaceae</taxon>
        <taxon>Lentinula</taxon>
    </lineage>
</organism>
<evidence type="ECO:0000256" key="3">
    <source>
        <dbReference type="ARBA" id="ARBA00022989"/>
    </source>
</evidence>
<evidence type="ECO:0008006" key="13">
    <source>
        <dbReference type="Google" id="ProtNLM"/>
    </source>
</evidence>
<evidence type="ECO:0000256" key="1">
    <source>
        <dbReference type="ARBA" id="ARBA00004141"/>
    </source>
</evidence>
<protein>
    <recommendedName>
        <fullName evidence="13">DUF1212-domain-containing protein</fullName>
    </recommendedName>
</protein>
<feature type="compositionally biased region" description="Basic and acidic residues" evidence="7">
    <location>
        <begin position="595"/>
        <end position="614"/>
    </location>
</feature>
<evidence type="ECO:0000256" key="6">
    <source>
        <dbReference type="SAM" id="Coils"/>
    </source>
</evidence>
<feature type="compositionally biased region" description="Basic and acidic residues" evidence="7">
    <location>
        <begin position="720"/>
        <end position="732"/>
    </location>
</feature>
<evidence type="ECO:0000256" key="8">
    <source>
        <dbReference type="SAM" id="Phobius"/>
    </source>
</evidence>
<keyword evidence="12" id="KW-1185">Reference proteome</keyword>
<feature type="compositionally biased region" description="Polar residues" evidence="7">
    <location>
        <begin position="432"/>
        <end position="448"/>
    </location>
</feature>
<feature type="region of interest" description="Disordered" evidence="7">
    <location>
        <begin position="874"/>
        <end position="894"/>
    </location>
</feature>
<evidence type="ECO:0000256" key="7">
    <source>
        <dbReference type="SAM" id="MobiDB-lite"/>
    </source>
</evidence>
<evidence type="ECO:0000256" key="5">
    <source>
        <dbReference type="ARBA" id="ARBA00034125"/>
    </source>
</evidence>
<dbReference type="InterPro" id="IPR024528">
    <property type="entry name" value="ThrE_2"/>
</dbReference>
<evidence type="ECO:0000259" key="10">
    <source>
        <dbReference type="Pfam" id="PF12821"/>
    </source>
</evidence>
<gene>
    <name evidence="11" type="ORF">C8R41DRAFT_625186</name>
</gene>
<reference evidence="11" key="1">
    <citation type="submission" date="2022-08" db="EMBL/GenBank/DDBJ databases">
        <title>A Global Phylogenomic Analysis of the Shiitake Genus Lentinula.</title>
        <authorList>
            <consortium name="DOE Joint Genome Institute"/>
            <person name="Sierra-Patev S."/>
            <person name="Min B."/>
            <person name="Naranjo-Ortiz M."/>
            <person name="Looney B."/>
            <person name="Konkel Z."/>
            <person name="Slot J.C."/>
            <person name="Sakamoto Y."/>
            <person name="Steenwyk J.L."/>
            <person name="Rokas A."/>
            <person name="Carro J."/>
            <person name="Camarero S."/>
            <person name="Ferreira P."/>
            <person name="Molpeceres G."/>
            <person name="Ruiz-Duenas F.J."/>
            <person name="Serrano A."/>
            <person name="Henrissat B."/>
            <person name="Drula E."/>
            <person name="Hughes K.W."/>
            <person name="Mata J.L."/>
            <person name="Ishikawa N.K."/>
            <person name="Vargas-Isla R."/>
            <person name="Ushijima S."/>
            <person name="Smith C.A."/>
            <person name="Ahrendt S."/>
            <person name="Andreopoulos W."/>
            <person name="He G."/>
            <person name="Labutti K."/>
            <person name="Lipzen A."/>
            <person name="Ng V."/>
            <person name="Riley R."/>
            <person name="Sandor L."/>
            <person name="Barry K."/>
            <person name="Martinez A.T."/>
            <person name="Xiao Y."/>
            <person name="Gibbons J.G."/>
            <person name="Terashima K."/>
            <person name="Grigoriev I.V."/>
            <person name="Hibbett D.S."/>
        </authorList>
    </citation>
    <scope>NUCLEOTIDE SEQUENCE</scope>
    <source>
        <strain evidence="11">RHP3577 ss4</strain>
    </source>
</reference>
<feature type="region of interest" description="Disordered" evidence="7">
    <location>
        <begin position="685"/>
        <end position="800"/>
    </location>
</feature>
<comment type="subcellular location">
    <subcellularLocation>
        <location evidence="1">Membrane</location>
        <topology evidence="1">Multi-pass membrane protein</topology>
    </subcellularLocation>
</comment>
<feature type="region of interest" description="Disordered" evidence="7">
    <location>
        <begin position="343"/>
        <end position="397"/>
    </location>
</feature>
<evidence type="ECO:0000313" key="12">
    <source>
        <dbReference type="Proteomes" id="UP001150217"/>
    </source>
</evidence>
<feature type="transmembrane region" description="Helical" evidence="8">
    <location>
        <begin position="1504"/>
        <end position="1525"/>
    </location>
</feature>
<sequence>MSHTDDATTKPTPSSSSSTLFQPQPIRSPTYPLATYGPYPNVYSPFSTRSGPPSPSPYGYSSHRSPQYSPDGSRTLSRSGSRKSSRSPISRSPSHSELSRNSSYRSNLNNSAFRPVSIMSRKHNNNGTGSGSGSLNGNSNEGSKSRKAGFEVDGVEEQQRVTAGDSGSSGSSGGPSSSMNPSPISPSAADTTAAGQGAVSISPSTSTNGRKPARKGKAVQWLDHHLNSQAAQAQAQAHAPHHNIDLNDPPVSTTIGFGLIVDGSLIDNQTSARAAEQLKQLQDQEQRRLKEQQSELEGLKTRETQLGKIIEDNGHRSWSPHALDEKGIDPNPFIELTTALERHQSQSLPGTANRNFSLTLPQMPPSAYPQSDSATTEKSKATAPTSSVPILPPPPVPRVHYFPPPRPREGMTPVHLPPIETHALKDFPRSTARANSSPTDTSSPTLNRPVSGISGSHTPATASTTAESSPDTAMRHAMLPIVPGEDPHPYMTGPGGNAGVKGFWANLRQRTSMRRTNNVPGAFIYTGENAGLPSRGRPIEGDGRDNVEGEDAVRKGEVEVHPEDIEAYAKSRARQIVRAHTRSSKKKKYPRVRRTRDLTDTGGDFPDKDGEQQRRRGPVFPSWGYKGTKSKDYGNADIDKLGYVAAESDVEKDADNSSLNSSFMAPPSGGVLGALLTLYNAQNDTASESIPPSGASTPTIQEEPTSNAREHKESRRARQIRTDFDEASKSDFKSPLLQSEYSPSRLEVIDTDEGRPSPQTQRLDDDNELNQSISSPTSPSSSGSPTDEFRANAMSKRGVTSTARKLLRMHTQRPPQARNAGGVFGSLIASTGNITGAAAPTPSTLAPNVDRPGFNLTRYGYKDDHLQNKAAASGLPSIRGHHPGAKSLGHVELDNDPSFDGSMLARISTTPAESGAGLAVSDSFFTSSSNAHSESASPSTASANAFADQYPHIMARTPVSAYIPAPTDYFSPQHGSSELTPGPLPLFQGEKDIHPKPLLSRLEPTTPGGTPISSIAKRAKWTGVLKDFPGTTGIHLPYARSGKSTPATPGSLTASERDWYDSVYSEKESREEREKREKRERDKKERKKRKKAELFITRHVAQIIQRQEFICKLARSMMMFGGPAHRLTSQIQATARVLDIELSCMYLPDVMLISFEDSSTGTSLIKFIKQGSVLNIGKLGEGYMIYWKVIHDDLSVSDASAALDKLMRRPPQYKWWHLMLTGGFCSAAICTVSFAGSFIDSVAVFPLGAILVGIQLLSVRNELYSNVFEITIATVFSFICGGLAATKRICYSATASSSIVLILPGFIVLCGGLEILSRNIIAGSVRLCYAVVYCLFLGFGLAIGAEAYQTIVQTPIANLSDTTCALTHNAEGPWWQRTPSKFWAFLTVPLYSLVLSMRNHQPLLCKEMLICVIISCIGWVVTFFVGQHFQNQADFASAVGAFAIGMISNLAGRFLNGNAFTIMLTGILFQVPSGLGNNGLLVFVSQQTDDSGTDSEAYLSGFQTSLQLISVAIGLTIGLGIALFLSHPIPSRRRAGGVFSL</sequence>
<feature type="domain" description="Threonine/serine exporter-like N-terminal" evidence="9">
    <location>
        <begin position="1109"/>
        <end position="1346"/>
    </location>
</feature>
<feature type="compositionally biased region" description="Low complexity" evidence="7">
    <location>
        <begin position="166"/>
        <end position="187"/>
    </location>
</feature>
<feature type="compositionally biased region" description="Low complexity" evidence="7">
    <location>
        <begin position="44"/>
        <end position="66"/>
    </location>
</feature>
<dbReference type="Proteomes" id="UP001150217">
    <property type="component" value="Unassembled WGS sequence"/>
</dbReference>
<keyword evidence="4 8" id="KW-0472">Membrane</keyword>
<dbReference type="InterPro" id="IPR051361">
    <property type="entry name" value="ThrE/Ser_Exporter"/>
</dbReference>
<dbReference type="Pfam" id="PF06738">
    <property type="entry name" value="ThrE"/>
    <property type="match status" value="1"/>
</dbReference>
<evidence type="ECO:0000313" key="11">
    <source>
        <dbReference type="EMBL" id="KAJ4469619.1"/>
    </source>
</evidence>
<feature type="transmembrane region" description="Helical" evidence="8">
    <location>
        <begin position="1291"/>
        <end position="1315"/>
    </location>
</feature>
<feature type="compositionally biased region" description="Polar residues" evidence="7">
    <location>
        <begin position="685"/>
        <end position="707"/>
    </location>
</feature>
<feature type="transmembrane region" description="Helical" evidence="8">
    <location>
        <begin position="1242"/>
        <end position="1259"/>
    </location>
</feature>
<feature type="transmembrane region" description="Helical" evidence="8">
    <location>
        <begin position="1462"/>
        <end position="1484"/>
    </location>
</feature>
<feature type="compositionally biased region" description="Basic residues" evidence="7">
    <location>
        <begin position="575"/>
        <end position="594"/>
    </location>
</feature>
<feature type="compositionally biased region" description="Polar residues" evidence="7">
    <location>
        <begin position="345"/>
        <end position="360"/>
    </location>
</feature>
<feature type="region of interest" description="Disordered" evidence="7">
    <location>
        <begin position="1035"/>
        <end position="1054"/>
    </location>
</feature>
<feature type="region of interest" description="Disordered" evidence="7">
    <location>
        <begin position="575"/>
        <end position="628"/>
    </location>
</feature>
<feature type="compositionally biased region" description="Basic and acidic residues" evidence="7">
    <location>
        <begin position="1063"/>
        <end position="1083"/>
    </location>
</feature>
<evidence type="ECO:0000259" key="9">
    <source>
        <dbReference type="Pfam" id="PF06738"/>
    </source>
</evidence>
<feature type="compositionally biased region" description="Polar residues" evidence="7">
    <location>
        <begin position="188"/>
        <end position="209"/>
    </location>
</feature>
<evidence type="ECO:0000256" key="2">
    <source>
        <dbReference type="ARBA" id="ARBA00022692"/>
    </source>
</evidence>
<feature type="region of interest" description="Disordered" evidence="7">
    <location>
        <begin position="425"/>
        <end position="471"/>
    </location>
</feature>
<proteinExistence type="inferred from homology"/>
<feature type="transmembrane region" description="Helical" evidence="8">
    <location>
        <begin position="1435"/>
        <end position="1455"/>
    </location>
</feature>
<feature type="compositionally biased region" description="Low complexity" evidence="7">
    <location>
        <begin position="772"/>
        <end position="785"/>
    </location>
</feature>
<feature type="compositionally biased region" description="Low complexity" evidence="7">
    <location>
        <begin position="86"/>
        <end position="111"/>
    </location>
</feature>
<accession>A0ABQ8V1N4</accession>
<feature type="coiled-coil region" evidence="6">
    <location>
        <begin position="272"/>
        <end position="302"/>
    </location>
</feature>
<feature type="transmembrane region" description="Helical" evidence="8">
    <location>
        <begin position="1215"/>
        <end position="1236"/>
    </location>
</feature>
<feature type="region of interest" description="Disordered" evidence="7">
    <location>
        <begin position="228"/>
        <end position="247"/>
    </location>
</feature>
<feature type="compositionally biased region" description="Low complexity" evidence="7">
    <location>
        <begin position="454"/>
        <end position="471"/>
    </location>
</feature>
<feature type="domain" description="Threonine/Serine exporter ThrE" evidence="10">
    <location>
        <begin position="1406"/>
        <end position="1519"/>
    </location>
</feature>